<dbReference type="Pfam" id="PF25880">
    <property type="entry name" value="WHD_CHMP7_1st"/>
    <property type="match status" value="1"/>
</dbReference>
<dbReference type="Proteomes" id="UP000320333">
    <property type="component" value="Unassembled WGS sequence"/>
</dbReference>
<dbReference type="STRING" id="246404.A0A507F1Z9"/>
<organism evidence="1 2">
    <name type="scientific">Chytriomyces confervae</name>
    <dbReference type="NCBI Taxonomy" id="246404"/>
    <lineage>
        <taxon>Eukaryota</taxon>
        <taxon>Fungi</taxon>
        <taxon>Fungi incertae sedis</taxon>
        <taxon>Chytridiomycota</taxon>
        <taxon>Chytridiomycota incertae sedis</taxon>
        <taxon>Chytridiomycetes</taxon>
        <taxon>Chytridiales</taxon>
        <taxon>Chytriomycetaceae</taxon>
        <taxon>Chytriomyces</taxon>
    </lineage>
</organism>
<comment type="caution">
    <text evidence="1">The sequence shown here is derived from an EMBL/GenBank/DDBJ whole genome shotgun (WGS) entry which is preliminary data.</text>
</comment>
<dbReference type="EMBL" id="QEAP01000290">
    <property type="protein sequence ID" value="TPX70283.1"/>
    <property type="molecule type" value="Genomic_DNA"/>
</dbReference>
<protein>
    <submittedName>
        <fullName evidence="1">Uncharacterized protein</fullName>
    </submittedName>
</protein>
<dbReference type="OrthoDB" id="10250120at2759"/>
<proteinExistence type="predicted"/>
<accession>A0A507F1Z9</accession>
<evidence type="ECO:0000313" key="1">
    <source>
        <dbReference type="EMBL" id="TPX70283.1"/>
    </source>
</evidence>
<name>A0A507F1Z9_9FUNG</name>
<evidence type="ECO:0000313" key="2">
    <source>
        <dbReference type="Proteomes" id="UP000320333"/>
    </source>
</evidence>
<reference evidence="1 2" key="1">
    <citation type="journal article" date="2019" name="Sci. Rep.">
        <title>Comparative genomics of chytrid fungi reveal insights into the obligate biotrophic and pathogenic lifestyle of Synchytrium endobioticum.</title>
        <authorList>
            <person name="van de Vossenberg B.T.L.H."/>
            <person name="Warris S."/>
            <person name="Nguyen H.D.T."/>
            <person name="van Gent-Pelzer M.P.E."/>
            <person name="Joly D.L."/>
            <person name="van de Geest H.C."/>
            <person name="Bonants P.J.M."/>
            <person name="Smith D.S."/>
            <person name="Levesque C.A."/>
            <person name="van der Lee T.A.J."/>
        </authorList>
    </citation>
    <scope>NUCLEOTIDE SEQUENCE [LARGE SCALE GENOMIC DNA]</scope>
    <source>
        <strain evidence="1 2">CBS 675.73</strain>
    </source>
</reference>
<gene>
    <name evidence="1" type="ORF">CcCBS67573_g06597</name>
</gene>
<sequence>MSLEAFLERQSEWSSDQRMNSLFARFPEKSVNKTLYESRLRFWASLVNSAAREGLLTANSQNENAFILQTESLPALFTRKGLTPRGLDTVVIEMRASNDLVPVSKFLDGATSEGWSIFSLVTAPLRFGLSFVSGPAAEPEEFAGKDVLISLVQESAIRLFNHVKDEAAYSTDYIHDASIFKKATQRTNSTSEKQLTVLDQRILARYLETSGKAVIEYGTAKEPLAIKFLSSPSSNAVITDTDRGILNIKNTAQSLQLQISNLEAKVAE</sequence>
<dbReference type="AlphaFoldDB" id="A0A507F1Z9"/>
<keyword evidence="2" id="KW-1185">Reference proteome</keyword>